<evidence type="ECO:0000256" key="2">
    <source>
        <dbReference type="ARBA" id="ARBA00022679"/>
    </source>
</evidence>
<dbReference type="Pfam" id="PF17836">
    <property type="entry name" value="PglD_N"/>
    <property type="match status" value="1"/>
</dbReference>
<dbReference type="InterPro" id="IPR041561">
    <property type="entry name" value="PglD_N"/>
</dbReference>
<evidence type="ECO:0000259" key="7">
    <source>
        <dbReference type="Pfam" id="PF17836"/>
    </source>
</evidence>
<evidence type="ECO:0000256" key="4">
    <source>
        <dbReference type="ARBA" id="ARBA00023315"/>
    </source>
</evidence>
<reference evidence="8 9" key="1">
    <citation type="submission" date="2016-10" db="EMBL/GenBank/DDBJ databases">
        <authorList>
            <person name="de Groot N.N."/>
        </authorList>
    </citation>
    <scope>NUCLEOTIDE SEQUENCE [LARGE SCALE GENOMIC DNA]</scope>
    <source>
        <strain evidence="8 9">DSM 21228</strain>
    </source>
</reference>
<dbReference type="RefSeq" id="WP_093068805.1">
    <property type="nucleotide sequence ID" value="NZ_FNQP01000012.1"/>
</dbReference>
<dbReference type="InterPro" id="IPR011004">
    <property type="entry name" value="Trimer_LpxA-like_sf"/>
</dbReference>
<dbReference type="InterPro" id="IPR001451">
    <property type="entry name" value="Hexapep"/>
</dbReference>
<dbReference type="Gene3D" id="2.160.10.10">
    <property type="entry name" value="Hexapeptide repeat proteins"/>
    <property type="match status" value="1"/>
</dbReference>
<dbReference type="InterPro" id="IPR020019">
    <property type="entry name" value="AcTrfase_PglD-like"/>
</dbReference>
<dbReference type="Gene3D" id="3.40.50.20">
    <property type="match status" value="1"/>
</dbReference>
<protein>
    <submittedName>
        <fullName evidence="8">Sugar O-acyltransferase, sialic acid O-acetyltransferase NeuD family</fullName>
    </submittedName>
</protein>
<dbReference type="CDD" id="cd03360">
    <property type="entry name" value="LbH_AT_putative"/>
    <property type="match status" value="1"/>
</dbReference>
<feature type="binding site" evidence="6">
    <location>
        <position position="139"/>
    </location>
    <ligand>
        <name>acetyl-CoA</name>
        <dbReference type="ChEBI" id="CHEBI:57288"/>
    </ligand>
</feature>
<accession>A0A1H4DMT4</accession>
<feature type="binding site" evidence="6">
    <location>
        <position position="63"/>
    </location>
    <ligand>
        <name>substrate</name>
    </ligand>
</feature>
<feature type="domain" description="PglD N-terminal" evidence="7">
    <location>
        <begin position="3"/>
        <end position="71"/>
    </location>
</feature>
<name>A0A1H4DMT4_9GAMM</name>
<dbReference type="InterPro" id="IPR018357">
    <property type="entry name" value="Hexapep_transf_CS"/>
</dbReference>
<evidence type="ECO:0000256" key="3">
    <source>
        <dbReference type="ARBA" id="ARBA00022737"/>
    </source>
</evidence>
<proteinExistence type="inferred from homology"/>
<keyword evidence="2 8" id="KW-0808">Transferase</keyword>
<dbReference type="STRING" id="525918.SAMN05660964_02310"/>
<dbReference type="PANTHER" id="PTHR43300:SF7">
    <property type="entry name" value="UDP-N-ACETYLBACILLOSAMINE N-ACETYLTRANSFERASE"/>
    <property type="match status" value="1"/>
</dbReference>
<dbReference type="InterPro" id="IPR050179">
    <property type="entry name" value="Trans_hexapeptide_repeat"/>
</dbReference>
<feature type="active site" description="Proton acceptor" evidence="5">
    <location>
        <position position="130"/>
    </location>
</feature>
<dbReference type="PROSITE" id="PS00101">
    <property type="entry name" value="HEXAPEP_TRANSFERASES"/>
    <property type="match status" value="1"/>
</dbReference>
<evidence type="ECO:0000313" key="9">
    <source>
        <dbReference type="Proteomes" id="UP000199397"/>
    </source>
</evidence>
<dbReference type="Proteomes" id="UP000199397">
    <property type="component" value="Unassembled WGS sequence"/>
</dbReference>
<dbReference type="OrthoDB" id="9794407at2"/>
<evidence type="ECO:0000256" key="1">
    <source>
        <dbReference type="ARBA" id="ARBA00007274"/>
    </source>
</evidence>
<keyword evidence="9" id="KW-1185">Reference proteome</keyword>
<dbReference type="PANTHER" id="PTHR43300">
    <property type="entry name" value="ACETYLTRANSFERASE"/>
    <property type="match status" value="1"/>
</dbReference>
<dbReference type="SUPFAM" id="SSF51161">
    <property type="entry name" value="Trimeric LpxA-like enzymes"/>
    <property type="match status" value="1"/>
</dbReference>
<feature type="site" description="Increases basicity of active site His" evidence="5">
    <location>
        <position position="131"/>
    </location>
</feature>
<keyword evidence="3" id="KW-0677">Repeat</keyword>
<keyword evidence="4 8" id="KW-0012">Acyltransferase</keyword>
<organism evidence="8 9">
    <name type="scientific">Thiothrix caldifontis</name>
    <dbReference type="NCBI Taxonomy" id="525918"/>
    <lineage>
        <taxon>Bacteria</taxon>
        <taxon>Pseudomonadati</taxon>
        <taxon>Pseudomonadota</taxon>
        <taxon>Gammaproteobacteria</taxon>
        <taxon>Thiotrichales</taxon>
        <taxon>Thiotrichaceae</taxon>
        <taxon>Thiothrix</taxon>
    </lineage>
</organism>
<dbReference type="AlphaFoldDB" id="A0A1H4DMT4"/>
<sequence length="196" mass="20524">MTLYIYGAGGHGKVVFHTFISMGKTITAFLDDKSTHEQRYGLPILTPADIQSSAPYTIHFAIGNNRIRHALQTAWQQRGISAATAIHPRATCYPSTTIGTGSLLTAGSITGPDAVIGAGCILNHNSVVEHDSVIGDFCHIAQCAVISGGVRLGTQCFVGAGAVILPYLTIGNHVTIAAGATVTHDLPDNSTFPLPM</sequence>
<dbReference type="EMBL" id="FNQP01000012">
    <property type="protein sequence ID" value="SEA73846.1"/>
    <property type="molecule type" value="Genomic_DNA"/>
</dbReference>
<evidence type="ECO:0000256" key="6">
    <source>
        <dbReference type="PIRSR" id="PIRSR620019-2"/>
    </source>
</evidence>
<gene>
    <name evidence="8" type="ORF">SAMN05660964_02310</name>
</gene>
<dbReference type="GO" id="GO:0016746">
    <property type="term" value="F:acyltransferase activity"/>
    <property type="evidence" value="ECO:0007669"/>
    <property type="project" value="UniProtKB-KW"/>
</dbReference>
<evidence type="ECO:0000256" key="5">
    <source>
        <dbReference type="PIRSR" id="PIRSR620019-1"/>
    </source>
</evidence>
<evidence type="ECO:0000313" key="8">
    <source>
        <dbReference type="EMBL" id="SEA73846.1"/>
    </source>
</evidence>
<comment type="similarity">
    <text evidence="1">Belongs to the transferase hexapeptide repeat family.</text>
</comment>
<dbReference type="NCBIfam" id="TIGR03570">
    <property type="entry name" value="NeuD_NnaD"/>
    <property type="match status" value="1"/>
</dbReference>
<dbReference type="Pfam" id="PF00132">
    <property type="entry name" value="Hexapep"/>
    <property type="match status" value="2"/>
</dbReference>